<organism evidence="1 2">
    <name type="scientific">Achromobacter phage Mano</name>
    <dbReference type="NCBI Taxonomy" id="2767570"/>
    <lineage>
        <taxon>Viruses</taxon>
        <taxon>Duplodnaviria</taxon>
        <taxon>Heunggongvirae</taxon>
        <taxon>Uroviricota</taxon>
        <taxon>Caudoviricetes</taxon>
        <taxon>Manovirus</taxon>
        <taxon>Manovirus Mano</taxon>
    </lineage>
</organism>
<accession>A0A7L8G874</accession>
<keyword evidence="2" id="KW-1185">Reference proteome</keyword>
<evidence type="ECO:0000313" key="2">
    <source>
        <dbReference type="Proteomes" id="UP000516893"/>
    </source>
</evidence>
<name>A0A7L8G874_9CAUD</name>
<proteinExistence type="predicted"/>
<sequence>MRRKELISELQELTGTAIIIERIGALEIRVPCLSVDAVCDLVDSIVPAAIDVEVSTLSLWEHFQMMFGWLRGVHWHQDMQQ</sequence>
<dbReference type="Proteomes" id="UP000516893">
    <property type="component" value="Segment"/>
</dbReference>
<reference evidence="1 2" key="1">
    <citation type="submission" date="2020-07" db="EMBL/GenBank/DDBJ databases">
        <title>Complete genome sequence of Achromobacter sp. phage Mano.</title>
        <authorList>
            <person name="Bartz M.L."/>
            <person name="Yao G.W."/>
            <person name="Le T."/>
            <person name="Gonzalez C."/>
            <person name="Young R."/>
            <person name="Liu M."/>
        </authorList>
    </citation>
    <scope>NUCLEOTIDE SEQUENCE [LARGE SCALE GENOMIC DNA]</scope>
</reference>
<gene>
    <name evidence="1" type="ORF">CPT_Mano_038</name>
</gene>
<protein>
    <submittedName>
        <fullName evidence="1">Uncharacterized protein</fullName>
    </submittedName>
</protein>
<evidence type="ECO:0000313" key="1">
    <source>
        <dbReference type="EMBL" id="QOE32770.1"/>
    </source>
</evidence>
<dbReference type="EMBL" id="MT708550">
    <property type="protein sequence ID" value="QOE32770.1"/>
    <property type="molecule type" value="Genomic_DNA"/>
</dbReference>